<sequence>MISGSVRFLVNVESLNGVESVGNLSRHRTAPIVTRKSTGEYVIRYVPVISGESLAHAYQMALVEIAEKMGLPVTHRTKQGELIKFANDDVLKEENIASPKDEKDARRFEVDVMLKDVVADVGGFMYAGKNPVRRSSKFSVGYMIPSLKTDEIPAQLEAQFHVRYSVVSSKDKQAIYNVEVGSALYTVSFLLDDGLIGVPSNPGKADKEDELLRIRGARVEASVRALYHLLTGNFGAKRSRFLPQLELKSAVLTVTDFPFVVEPGHSDDYIKLSHERAERAKSILMGKKVKTFAINREGLDTGKAEVKSNPEEVVEALLKEVKG</sequence>
<evidence type="ECO:0000313" key="12">
    <source>
        <dbReference type="Proteomes" id="UP000062398"/>
    </source>
</evidence>
<dbReference type="Proteomes" id="UP000068832">
    <property type="component" value="Chromosome"/>
</dbReference>
<dbReference type="NCBIfam" id="TIGR01875">
    <property type="entry name" value="cas_MJ0381"/>
    <property type="match status" value="1"/>
</dbReference>
<dbReference type="OMA" id="MIYYVET"/>
<dbReference type="RefSeq" id="WP_012021091.1">
    <property type="nucleotide sequence ID" value="NZ_CP008822.1"/>
</dbReference>
<dbReference type="EMBL" id="CP012173">
    <property type="protein sequence ID" value="AKV76416.1"/>
    <property type="molecule type" value="Genomic_DNA"/>
</dbReference>
<dbReference type="Pfam" id="PF01905">
    <property type="entry name" value="DevR"/>
    <property type="match status" value="1"/>
</dbReference>
<dbReference type="NCBIfam" id="TIGR02583">
    <property type="entry name" value="DevR_archaea"/>
    <property type="match status" value="1"/>
</dbReference>
<reference evidence="11 12" key="2">
    <citation type="journal article" date="2015" name="Genome Announc.">
        <title>Complete Genome Sequences of Evolved Arsenate-Resistant Metallosphaera sedula Strains.</title>
        <authorList>
            <person name="Ai C."/>
            <person name="McCarthy S."/>
            <person name="Schackwitz W."/>
            <person name="Martin J."/>
            <person name="Lipzen A."/>
            <person name="Blum P."/>
        </authorList>
    </citation>
    <scope>NUCLEOTIDE SEQUENCE [LARGE SCALE GENOMIC DNA]</scope>
    <source>
        <strain evidence="6 12">ARS120-1</strain>
        <strain evidence="7 11">ARS120-2</strain>
        <strain evidence="4 14">ARS50-1</strain>
        <strain evidence="5 13">ARS50-2</strain>
    </source>
</reference>
<proteinExistence type="predicted"/>
<gene>
    <name evidence="3" type="ORF">HA72_1143</name>
    <name evidence="4" type="ORF">MsedA_1159</name>
    <name evidence="5" type="ORF">MsedB_1161</name>
    <name evidence="6" type="ORF">MsedC_1159</name>
    <name evidence="7" type="ORF">MsedD_1160</name>
    <name evidence="8" type="ORF">MsedE_1162</name>
</gene>
<dbReference type="InterPro" id="IPR052681">
    <property type="entry name" value="CRISPR-Cas7/Cst2/DevR"/>
</dbReference>
<evidence type="ECO:0000313" key="10">
    <source>
        <dbReference type="Proteomes" id="UP000056255"/>
    </source>
</evidence>
<evidence type="ECO:0000313" key="11">
    <source>
        <dbReference type="Proteomes" id="UP000061362"/>
    </source>
</evidence>
<name>A0A088E7I2_9CREN</name>
<reference evidence="8 10" key="3">
    <citation type="submission" date="2015-07" db="EMBL/GenBank/DDBJ databases">
        <title>Physiological, transcriptional responses and genome re-sequencing of acid resistant extremely thermoacidophilic Metallosphaera sedula SARC-M1.</title>
        <authorList>
            <person name="Ai C."/>
            <person name="McCarthy S."/>
            <person name="Eckrich V."/>
            <person name="Rudrappa D."/>
            <person name="Qiu G."/>
            <person name="Blum P."/>
        </authorList>
    </citation>
    <scope>NUCLEOTIDE SEQUENCE [LARGE SCALE GENOMIC DNA]</scope>
    <source>
        <strain evidence="8 10">SARC-M1</strain>
    </source>
</reference>
<organism evidence="3 9">
    <name type="scientific">Metallosphaera sedula</name>
    <dbReference type="NCBI Taxonomy" id="43687"/>
    <lineage>
        <taxon>Archaea</taxon>
        <taxon>Thermoproteota</taxon>
        <taxon>Thermoprotei</taxon>
        <taxon>Sulfolobales</taxon>
        <taxon>Sulfolobaceae</taxon>
        <taxon>Metallosphaera</taxon>
    </lineage>
</organism>
<dbReference type="EMBL" id="CP008822">
    <property type="protein sequence ID" value="AIM27290.1"/>
    <property type="molecule type" value="Genomic_DNA"/>
</dbReference>
<evidence type="ECO:0000313" key="14">
    <source>
        <dbReference type="Proteomes" id="UP000068832"/>
    </source>
</evidence>
<dbReference type="EMBL" id="CP012174">
    <property type="protein sequence ID" value="AKV78668.1"/>
    <property type="molecule type" value="Genomic_DNA"/>
</dbReference>
<dbReference type="AlphaFoldDB" id="A0A088E7I2"/>
<reference evidence="3 9" key="1">
    <citation type="journal article" date="2014" name="J. Bacteriol.">
        <title>Role of an Archaeal PitA Transporter in the Copper and Arsenic Resistance of Metallosphaera sedula, an Extreme Thermoacidophile.</title>
        <authorList>
            <person name="McCarthy S."/>
            <person name="Ai C."/>
            <person name="Wheaton G."/>
            <person name="Tevatia R."/>
            <person name="Eckrich V."/>
            <person name="Kelly R."/>
            <person name="Blum P."/>
        </authorList>
    </citation>
    <scope>NUCLEOTIDE SEQUENCE [LARGE SCALE GENOMIC DNA]</scope>
    <source>
        <strain evidence="3 9">CuR1</strain>
    </source>
</reference>
<accession>A0A088E7I2</accession>
<dbReference type="EMBL" id="CP012175">
    <property type="protein sequence ID" value="AKV80913.1"/>
    <property type="molecule type" value="Genomic_DNA"/>
</dbReference>
<dbReference type="Proteomes" id="UP000056255">
    <property type="component" value="Chromosome"/>
</dbReference>
<keyword evidence="1" id="KW-0051">Antiviral defense</keyword>
<dbReference type="EMBL" id="CP012176">
    <property type="protein sequence ID" value="AKV83156.1"/>
    <property type="molecule type" value="Genomic_DNA"/>
</dbReference>
<dbReference type="GO" id="GO:0051607">
    <property type="term" value="P:defense response to virus"/>
    <property type="evidence" value="ECO:0007669"/>
    <property type="project" value="UniProtKB-KW"/>
</dbReference>
<evidence type="ECO:0000313" key="3">
    <source>
        <dbReference type="EMBL" id="AIM27290.1"/>
    </source>
</evidence>
<evidence type="ECO:0000313" key="6">
    <source>
        <dbReference type="EMBL" id="AKV78668.1"/>
    </source>
</evidence>
<protein>
    <submittedName>
        <fullName evidence="3">CRISPR-associated autoregulator, Csa2 family</fullName>
    </submittedName>
    <submittedName>
        <fullName evidence="4">CRISPR-associated protein DevR</fullName>
    </submittedName>
</protein>
<evidence type="ECO:0000256" key="2">
    <source>
        <dbReference type="ARBA" id="ARBA00025626"/>
    </source>
</evidence>
<dbReference type="Proteomes" id="UP000061362">
    <property type="component" value="Chromosome"/>
</dbReference>
<evidence type="ECO:0000313" key="9">
    <source>
        <dbReference type="Proteomes" id="UP000029084"/>
    </source>
</evidence>
<dbReference type="Proteomes" id="UP000062398">
    <property type="component" value="Chromosome"/>
</dbReference>
<dbReference type="EMBL" id="CP012172">
    <property type="protein sequence ID" value="AKV74177.1"/>
    <property type="molecule type" value="Genomic_DNA"/>
</dbReference>
<evidence type="ECO:0000313" key="5">
    <source>
        <dbReference type="EMBL" id="AKV76416.1"/>
    </source>
</evidence>
<evidence type="ECO:0000313" key="13">
    <source>
        <dbReference type="Proteomes" id="UP000062475"/>
    </source>
</evidence>
<dbReference type="Proteomes" id="UP000062475">
    <property type="component" value="Chromosome"/>
</dbReference>
<dbReference type="PANTHER" id="PTHR37459:SF1">
    <property type="entry name" value="CRISPR-ASSOCIATED PROTEIN CAS7_CST2_DEVR"/>
    <property type="match status" value="1"/>
</dbReference>
<dbReference type="PATRIC" id="fig|43687.5.peg.1194"/>
<evidence type="ECO:0000313" key="4">
    <source>
        <dbReference type="EMBL" id="AKV74177.1"/>
    </source>
</evidence>
<dbReference type="InterPro" id="IPR002764">
    <property type="entry name" value="Cas7/Cst2/DevR_sub_I-a/Apern"/>
</dbReference>
<evidence type="ECO:0000313" key="7">
    <source>
        <dbReference type="EMBL" id="AKV80913.1"/>
    </source>
</evidence>
<dbReference type="OrthoDB" id="97643at2157"/>
<comment type="function">
    <text evidence="2">CRISPR (clustered regularly interspaced short palindromic repeat) is an adaptive immune system that provides protection against mobile genetic elements (viruses, transposable elements and conjugative plasmids). CRISPR clusters contain spacers, sequences complementary to antecedent mobile elements, and target invading nucleic acids. CRISPR clusters are transcribed and processed into CRISPR RNA (crRNA).</text>
</comment>
<evidence type="ECO:0000313" key="8">
    <source>
        <dbReference type="EMBL" id="AKV83156.1"/>
    </source>
</evidence>
<evidence type="ECO:0000256" key="1">
    <source>
        <dbReference type="ARBA" id="ARBA00023118"/>
    </source>
</evidence>
<dbReference type="InterPro" id="IPR010154">
    <property type="entry name" value="CRISPR-assoc_Cas7/Cst2/DevR"/>
</dbReference>
<dbReference type="GeneID" id="91755620"/>
<dbReference type="PANTHER" id="PTHR37459">
    <property type="match status" value="1"/>
</dbReference>
<dbReference type="Proteomes" id="UP000029084">
    <property type="component" value="Chromosome"/>
</dbReference>